<comment type="catalytic activity">
    <reaction evidence="1">
        <text>ATP + protein L-histidine = ADP + protein N-phospho-L-histidine.</text>
        <dbReference type="EC" id="2.7.13.3"/>
    </reaction>
</comment>
<comment type="caution">
    <text evidence="13">The sequence shown here is derived from an EMBL/GenBank/DDBJ whole genome shotgun (WGS) entry which is preliminary data.</text>
</comment>
<keyword evidence="14" id="KW-1185">Reference proteome</keyword>
<dbReference type="EC" id="2.7.13.3" evidence="3"/>
<dbReference type="PANTHER" id="PTHR45436:SF5">
    <property type="entry name" value="SENSOR HISTIDINE KINASE TRCS"/>
    <property type="match status" value="1"/>
</dbReference>
<gene>
    <name evidence="13" type="ORF">H6G05_00330</name>
</gene>
<evidence type="ECO:0000256" key="6">
    <source>
        <dbReference type="ARBA" id="ARBA00022692"/>
    </source>
</evidence>
<dbReference type="PRINTS" id="PR00344">
    <property type="entry name" value="BCTRLSENSOR"/>
</dbReference>
<reference evidence="13 14" key="1">
    <citation type="journal article" date="2020" name="ISME J.">
        <title>Comparative genomics reveals insights into cyanobacterial evolution and habitat adaptation.</title>
        <authorList>
            <person name="Chen M.Y."/>
            <person name="Teng W.K."/>
            <person name="Zhao L."/>
            <person name="Hu C.X."/>
            <person name="Zhou Y.K."/>
            <person name="Han B.P."/>
            <person name="Song L.R."/>
            <person name="Shu W.S."/>
        </authorList>
    </citation>
    <scope>NUCLEOTIDE SEQUENCE [LARGE SCALE GENOMIC DNA]</scope>
    <source>
        <strain evidence="13 14">FACHB-1050</strain>
    </source>
</reference>
<evidence type="ECO:0000256" key="8">
    <source>
        <dbReference type="ARBA" id="ARBA00022989"/>
    </source>
</evidence>
<feature type="transmembrane region" description="Helical" evidence="11">
    <location>
        <begin position="183"/>
        <end position="203"/>
    </location>
</feature>
<keyword evidence="5" id="KW-0808">Transferase</keyword>
<dbReference type="InterPro" id="IPR050428">
    <property type="entry name" value="TCS_sensor_his_kinase"/>
</dbReference>
<keyword evidence="4" id="KW-0597">Phosphoprotein</keyword>
<evidence type="ECO:0000256" key="1">
    <source>
        <dbReference type="ARBA" id="ARBA00000085"/>
    </source>
</evidence>
<evidence type="ECO:0000313" key="13">
    <source>
        <dbReference type="EMBL" id="MBD2315293.1"/>
    </source>
</evidence>
<sequence>MNHDSVFFKAKVSLALWYAGVMGVILGLSGLGAYQVMAHAHWQGVDQELIAVSGNLHDALEPNLEQTGKISANVQRILPKLCIIGESCEPDRDRHVLGITKQEGYYVRLLDLSGQLLATVGQQIESVPFSKKAISWHTLEDSQGNRYHQVALLLKNNTGQPWGYLQIGRSLQDYDQHLNESKFALLTGLPIAFLLVSMASWYLSEKAMRPVYASYQQIQQFTADAAHEIRTPLASIRATVESVLMSEKVSEQESRETLQTIDRQTIRLSQLVQDLLMLSRMEGKVSKQSPSQSCCLNDIVSDLIEEVAAIAMQSQITLHLQLVNKIPIYVAGNEEQIYRLIFNILINAIHYTPEGGKVQMFLEPSDHMATIRIEDNGIGIDEADLLHIFDRFYRAHSDRSRQTGGTGLGLAIAMAIAKSHQGNIQVKSQLGKGSIFTIRLGLNDREI</sequence>
<dbReference type="Gene3D" id="3.30.565.10">
    <property type="entry name" value="Histidine kinase-like ATPase, C-terminal domain"/>
    <property type="match status" value="1"/>
</dbReference>
<dbReference type="Proteomes" id="UP000618445">
    <property type="component" value="Unassembled WGS sequence"/>
</dbReference>
<keyword evidence="9" id="KW-0902">Two-component regulatory system</keyword>
<feature type="transmembrane region" description="Helical" evidence="11">
    <location>
        <begin position="15"/>
        <end position="34"/>
    </location>
</feature>
<dbReference type="InterPro" id="IPR049835">
    <property type="entry name" value="RppB"/>
</dbReference>
<dbReference type="CDD" id="cd00082">
    <property type="entry name" value="HisKA"/>
    <property type="match status" value="1"/>
</dbReference>
<dbReference type="RefSeq" id="WP_190575277.1">
    <property type="nucleotide sequence ID" value="NZ_CAWPQU010000001.1"/>
</dbReference>
<dbReference type="SMART" id="SM00387">
    <property type="entry name" value="HATPase_c"/>
    <property type="match status" value="1"/>
</dbReference>
<evidence type="ECO:0000313" key="14">
    <source>
        <dbReference type="Proteomes" id="UP000618445"/>
    </source>
</evidence>
<keyword evidence="7 13" id="KW-0418">Kinase</keyword>
<evidence type="ECO:0000256" key="9">
    <source>
        <dbReference type="ARBA" id="ARBA00023012"/>
    </source>
</evidence>
<dbReference type="InterPro" id="IPR005467">
    <property type="entry name" value="His_kinase_dom"/>
</dbReference>
<evidence type="ECO:0000256" key="10">
    <source>
        <dbReference type="ARBA" id="ARBA00023136"/>
    </source>
</evidence>
<dbReference type="SUPFAM" id="SSF47384">
    <property type="entry name" value="Homodimeric domain of signal transducing histidine kinase"/>
    <property type="match status" value="1"/>
</dbReference>
<dbReference type="InterPro" id="IPR003594">
    <property type="entry name" value="HATPase_dom"/>
</dbReference>
<evidence type="ECO:0000256" key="4">
    <source>
        <dbReference type="ARBA" id="ARBA00022553"/>
    </source>
</evidence>
<dbReference type="SUPFAM" id="SSF55874">
    <property type="entry name" value="ATPase domain of HSP90 chaperone/DNA topoisomerase II/histidine kinase"/>
    <property type="match status" value="1"/>
</dbReference>
<proteinExistence type="predicted"/>
<dbReference type="Pfam" id="PF18719">
    <property type="entry name" value="ArlS_N"/>
    <property type="match status" value="1"/>
</dbReference>
<keyword evidence="10 11" id="KW-0472">Membrane</keyword>
<dbReference type="InterPro" id="IPR003661">
    <property type="entry name" value="HisK_dim/P_dom"/>
</dbReference>
<evidence type="ECO:0000259" key="12">
    <source>
        <dbReference type="PROSITE" id="PS50109"/>
    </source>
</evidence>
<feature type="domain" description="Histidine kinase" evidence="12">
    <location>
        <begin position="224"/>
        <end position="444"/>
    </location>
</feature>
<evidence type="ECO:0000256" key="3">
    <source>
        <dbReference type="ARBA" id="ARBA00012438"/>
    </source>
</evidence>
<dbReference type="EMBL" id="JACJQY010000001">
    <property type="protein sequence ID" value="MBD2315293.1"/>
    <property type="molecule type" value="Genomic_DNA"/>
</dbReference>
<name>A0ABR8C3H8_9CYAN</name>
<keyword evidence="8 11" id="KW-1133">Transmembrane helix</keyword>
<dbReference type="Gene3D" id="1.10.287.130">
    <property type="match status" value="1"/>
</dbReference>
<organism evidence="13 14">
    <name type="scientific">Phormidium tenue FACHB-1050</name>
    <dbReference type="NCBI Taxonomy" id="2692857"/>
    <lineage>
        <taxon>Bacteria</taxon>
        <taxon>Bacillati</taxon>
        <taxon>Cyanobacteriota</taxon>
        <taxon>Cyanophyceae</taxon>
        <taxon>Oscillatoriophycideae</taxon>
        <taxon>Oscillatoriales</taxon>
        <taxon>Oscillatoriaceae</taxon>
        <taxon>Phormidium</taxon>
    </lineage>
</organism>
<dbReference type="GO" id="GO:0016301">
    <property type="term" value="F:kinase activity"/>
    <property type="evidence" value="ECO:0007669"/>
    <property type="project" value="UniProtKB-KW"/>
</dbReference>
<dbReference type="CDD" id="cd00075">
    <property type="entry name" value="HATPase"/>
    <property type="match status" value="1"/>
</dbReference>
<accession>A0ABR8C3H8</accession>
<keyword evidence="6 11" id="KW-0812">Transmembrane</keyword>
<evidence type="ECO:0000256" key="7">
    <source>
        <dbReference type="ARBA" id="ARBA00022777"/>
    </source>
</evidence>
<evidence type="ECO:0000256" key="11">
    <source>
        <dbReference type="SAM" id="Phobius"/>
    </source>
</evidence>
<dbReference type="Pfam" id="PF00512">
    <property type="entry name" value="HisKA"/>
    <property type="match status" value="1"/>
</dbReference>
<evidence type="ECO:0000256" key="5">
    <source>
        <dbReference type="ARBA" id="ARBA00022679"/>
    </source>
</evidence>
<dbReference type="NCBIfam" id="NF041735">
    <property type="entry name" value="hist_kin_RppB"/>
    <property type="match status" value="1"/>
</dbReference>
<protein>
    <recommendedName>
        <fullName evidence="3">histidine kinase</fullName>
        <ecNumber evidence="3">2.7.13.3</ecNumber>
    </recommendedName>
</protein>
<dbReference type="PROSITE" id="PS50109">
    <property type="entry name" value="HIS_KIN"/>
    <property type="match status" value="1"/>
</dbReference>
<dbReference type="PANTHER" id="PTHR45436">
    <property type="entry name" value="SENSOR HISTIDINE KINASE YKOH"/>
    <property type="match status" value="1"/>
</dbReference>
<comment type="subcellular location">
    <subcellularLocation>
        <location evidence="2">Membrane</location>
    </subcellularLocation>
</comment>
<dbReference type="Pfam" id="PF02518">
    <property type="entry name" value="HATPase_c"/>
    <property type="match status" value="1"/>
</dbReference>
<dbReference type="InterPro" id="IPR041610">
    <property type="entry name" value="ArlS_N"/>
</dbReference>
<dbReference type="SMART" id="SM00388">
    <property type="entry name" value="HisKA"/>
    <property type="match status" value="1"/>
</dbReference>
<dbReference type="InterPro" id="IPR004358">
    <property type="entry name" value="Sig_transdc_His_kin-like_C"/>
</dbReference>
<dbReference type="InterPro" id="IPR036890">
    <property type="entry name" value="HATPase_C_sf"/>
</dbReference>
<evidence type="ECO:0000256" key="2">
    <source>
        <dbReference type="ARBA" id="ARBA00004370"/>
    </source>
</evidence>
<dbReference type="InterPro" id="IPR036097">
    <property type="entry name" value="HisK_dim/P_sf"/>
</dbReference>